<keyword evidence="2" id="KW-1185">Reference proteome</keyword>
<protein>
    <submittedName>
        <fullName evidence="1">Uncharacterized protein</fullName>
    </submittedName>
</protein>
<comment type="caution">
    <text evidence="1">The sequence shown here is derived from an EMBL/GenBank/DDBJ whole genome shotgun (WGS) entry which is preliminary data.</text>
</comment>
<accession>A0A2N5JC64</accession>
<evidence type="ECO:0000313" key="2">
    <source>
        <dbReference type="Proteomes" id="UP000235050"/>
    </source>
</evidence>
<sequence>MGFFFSDPTYSVVKVGGWFTDDQAVVEGVTMEEAQDYVDSRSGWFGDDGNTYKIVKDSQW</sequence>
<name>A0A2N5JC64_9BIFI</name>
<organism evidence="1 2">
    <name type="scientific">Bifidobacterium margollesii</name>
    <dbReference type="NCBI Taxonomy" id="2020964"/>
    <lineage>
        <taxon>Bacteria</taxon>
        <taxon>Bacillati</taxon>
        <taxon>Actinomycetota</taxon>
        <taxon>Actinomycetes</taxon>
        <taxon>Bifidobacteriales</taxon>
        <taxon>Bifidobacteriaceae</taxon>
        <taxon>Bifidobacterium</taxon>
    </lineage>
</organism>
<dbReference type="Proteomes" id="UP000235050">
    <property type="component" value="Unassembled WGS sequence"/>
</dbReference>
<reference evidence="1 2" key="1">
    <citation type="submission" date="2017-07" db="EMBL/GenBank/DDBJ databases">
        <title>Bifidobacterium novel species.</title>
        <authorList>
            <person name="Lugli G.A."/>
            <person name="Milani C."/>
            <person name="Duranti S."/>
            <person name="Mangifesta M."/>
        </authorList>
    </citation>
    <scope>NUCLEOTIDE SEQUENCE [LARGE SCALE GENOMIC DNA]</scope>
    <source>
        <strain evidence="2">Uis1B</strain>
    </source>
</reference>
<gene>
    <name evidence="1" type="ORF">Uis1B_0351</name>
</gene>
<dbReference type="RefSeq" id="WP_101614975.1">
    <property type="nucleotide sequence ID" value="NZ_NMWU01000005.1"/>
</dbReference>
<dbReference type="EMBL" id="NMWU01000005">
    <property type="protein sequence ID" value="PLS31813.1"/>
    <property type="molecule type" value="Genomic_DNA"/>
</dbReference>
<evidence type="ECO:0000313" key="1">
    <source>
        <dbReference type="EMBL" id="PLS31813.1"/>
    </source>
</evidence>
<dbReference type="OrthoDB" id="9955640at2"/>
<proteinExistence type="predicted"/>
<dbReference type="AlphaFoldDB" id="A0A2N5JC64"/>